<reference evidence="1 2" key="1">
    <citation type="submission" date="2024-05" db="EMBL/GenBank/DDBJ databases">
        <title>Long read based assembly of the Candida bracarensis genome reveals expanded adhesin content.</title>
        <authorList>
            <person name="Marcet-Houben M."/>
            <person name="Ksiezopolska E."/>
            <person name="Gabaldon T."/>
        </authorList>
    </citation>
    <scope>NUCLEOTIDE SEQUENCE [LARGE SCALE GENOMIC DNA]</scope>
    <source>
        <strain evidence="1 2">CBM6</strain>
    </source>
</reference>
<evidence type="ECO:0000313" key="2">
    <source>
        <dbReference type="Proteomes" id="UP001623330"/>
    </source>
</evidence>
<organism evidence="1 2">
    <name type="scientific">Nakaseomyces bracarensis</name>
    <dbReference type="NCBI Taxonomy" id="273131"/>
    <lineage>
        <taxon>Eukaryota</taxon>
        <taxon>Fungi</taxon>
        <taxon>Dikarya</taxon>
        <taxon>Ascomycota</taxon>
        <taxon>Saccharomycotina</taxon>
        <taxon>Saccharomycetes</taxon>
        <taxon>Saccharomycetales</taxon>
        <taxon>Saccharomycetaceae</taxon>
        <taxon>Nakaseomyces</taxon>
    </lineage>
</organism>
<sequence>MQKDMISPKNQELLGSIISKLFKSISEPLLEFLMNTMESLILIRSEESSKPVFTLRSHTILKLWSLHEKTNRIAQGLDPQDNFEKMMRLITQLHKNMVSMVGHLSDQISKISVAKEFQKPVSTIFAQFSLIFDTFNMLDHIVNSLFYHASTTGNSDDELFYINDQLLMDIKRYNQNNLSLKNKIIMTSSGFKEYLLIELNIFQSSKEKLLDYSMDQAITEDPKFKDFLTKRRQRLNIPI</sequence>
<proteinExistence type="predicted"/>
<dbReference type="EMBL" id="JBEVYD010000012">
    <property type="protein sequence ID" value="KAL3229100.1"/>
    <property type="molecule type" value="Genomic_DNA"/>
</dbReference>
<dbReference type="Proteomes" id="UP001623330">
    <property type="component" value="Unassembled WGS sequence"/>
</dbReference>
<gene>
    <name evidence="1" type="ORF">RNJ44_02187</name>
</gene>
<keyword evidence="2" id="KW-1185">Reference proteome</keyword>
<comment type="caution">
    <text evidence="1">The sequence shown here is derived from an EMBL/GenBank/DDBJ whole genome shotgun (WGS) entry which is preliminary data.</text>
</comment>
<name>A0ABR4NMR1_9SACH</name>
<protein>
    <submittedName>
        <fullName evidence="1">Uncharacterized protein</fullName>
    </submittedName>
</protein>
<accession>A0ABR4NMR1</accession>
<evidence type="ECO:0000313" key="1">
    <source>
        <dbReference type="EMBL" id="KAL3229100.1"/>
    </source>
</evidence>